<evidence type="ECO:0000259" key="4">
    <source>
        <dbReference type="Pfam" id="PF06452"/>
    </source>
</evidence>
<evidence type="ECO:0000313" key="6">
    <source>
        <dbReference type="EMBL" id="RKT79061.1"/>
    </source>
</evidence>
<feature type="region of interest" description="Disordered" evidence="2">
    <location>
        <begin position="31"/>
        <end position="54"/>
    </location>
</feature>
<dbReference type="Pfam" id="PF02585">
    <property type="entry name" value="PIG-L"/>
    <property type="match status" value="1"/>
</dbReference>
<feature type="compositionally biased region" description="Low complexity" evidence="2">
    <location>
        <begin position="31"/>
        <end position="49"/>
    </location>
</feature>
<dbReference type="EMBL" id="RBXT01000001">
    <property type="protein sequence ID" value="RKT79061.1"/>
    <property type="molecule type" value="Genomic_DNA"/>
</dbReference>
<dbReference type="AlphaFoldDB" id="A0A495XWV4"/>
<feature type="region of interest" description="Disordered" evidence="2">
    <location>
        <begin position="867"/>
        <end position="895"/>
    </location>
</feature>
<sequence length="1047" mass="109112">MQRYRSTVAVLTAASAAVTLAVGTGAAAASATAGQPVTSSPSTTASADSQKAGGRYVADPATKINVMGEWAHPDDDTSIIGPCGVWHDRYGVKCGVIMVTRGEGGGNAVGTEIGPALGLRRENEDRVAHYRSGTIDIFNLDRVDFFYNQSAPLTQKFWDHDETLRRITRVIRETQPDVYVGFTPTLAAGHGNHQQAGRFIWEGVLAAADPTMFPEQLKGPNALSTWQVKKVFSGGSTLGTGGTTTSADCTTGFVPDATNNDTVAGVWTGYPSPYAWPAGNLQGQPAGTPKIWQQVADEGRSAYPTQSRVMYKGVSNPGCPRFGMTEAFVPFQPNVGADGAANPLAGKDDAILYGAVVQDPGGLPLGTTQKITFSRFYNVAGVPFTATVHLRSGGAALAAGTVALGVPAGWTVSAPQRVGRVTSGRETTVDFEVTPPAGVAVNANAKVSARYTTGDKSGYTDNVVRAVAPVEGRFQRWGNWAEYDSWLTDVAPQAQRLGRSTAIASMGVGTTRDVDVVVHNWSATTQSGTVSLALPAGLTASETTKPYADLAAGAEATVTFSVTSTDTALPPVQNLTIPITTTFGAGDSAGSGSENLTMTIVPTTTIPEVATAPVVDGTATAEEYPGPTLDLGRIWQGATGCTGTADCGVSSTGEGSTAKVTRTGDALYVFAHIKDDYQSYAVTPAECVAHWQADSVEILLDPRGDSSEKLTDTASTFKLGVFPFTNDPTGSNGNGANGPCWSRDADNHQGYSTGPLASTVDDAPNAPGVEVASTAKWVGSNETTTDHAYTGGGYDLEVKIPLADLPAAVDPDRMGLNITPYDNDDTSAAGTTTLRHIDMSTRLGWSALGSVQSDPYRWGLATLPGYTPPADRPTTAPPANVSSPNLNGAESPQTIAQSARNGVPISGRTPVAPGKELQVKAVNLARSTVNVRLQSRGVGTARMFLWSGNTGYIPVWTTSCDPAADPAPDYGMTPCALADGGIPAWSPDMSGRVLSKATTRVRPGTSYVSLLLSPAERKLVAAGQARLLVSYETKDDEVQAIDRAVTP</sequence>
<evidence type="ECO:0000313" key="7">
    <source>
        <dbReference type="Proteomes" id="UP000278440"/>
    </source>
</evidence>
<dbReference type="InterPro" id="IPR003737">
    <property type="entry name" value="GlcNAc_PI_deacetylase-related"/>
</dbReference>
<dbReference type="Gene3D" id="2.60.40.1190">
    <property type="match status" value="1"/>
</dbReference>
<keyword evidence="1" id="KW-0862">Zinc</keyword>
<dbReference type="InterPro" id="IPR018905">
    <property type="entry name" value="A-galactase_NEW3"/>
</dbReference>
<dbReference type="GO" id="GO:0016052">
    <property type="term" value="P:carbohydrate catabolic process"/>
    <property type="evidence" value="ECO:0007669"/>
    <property type="project" value="InterPro"/>
</dbReference>
<feature type="signal peptide" evidence="3">
    <location>
        <begin position="1"/>
        <end position="21"/>
    </location>
</feature>
<dbReference type="CDD" id="cd09619">
    <property type="entry name" value="CBM9_like_4"/>
    <property type="match status" value="1"/>
</dbReference>
<organism evidence="6 7">
    <name type="scientific">Terracoccus luteus</name>
    <dbReference type="NCBI Taxonomy" id="53356"/>
    <lineage>
        <taxon>Bacteria</taxon>
        <taxon>Bacillati</taxon>
        <taxon>Actinomycetota</taxon>
        <taxon>Actinomycetes</taxon>
        <taxon>Micrococcales</taxon>
        <taxon>Intrasporangiaceae</taxon>
        <taxon>Terracoccus</taxon>
    </lineage>
</organism>
<evidence type="ECO:0000259" key="5">
    <source>
        <dbReference type="Pfam" id="PF10633"/>
    </source>
</evidence>
<dbReference type="InterPro" id="IPR024078">
    <property type="entry name" value="LmbE-like_dom_sf"/>
</dbReference>
<feature type="chain" id="PRO_5039465466" evidence="3">
    <location>
        <begin position="22"/>
        <end position="1047"/>
    </location>
</feature>
<feature type="domain" description="Carbohydrate-binding" evidence="4">
    <location>
        <begin position="635"/>
        <end position="718"/>
    </location>
</feature>
<dbReference type="Gene3D" id="3.40.50.10320">
    <property type="entry name" value="LmbE-like"/>
    <property type="match status" value="1"/>
</dbReference>
<dbReference type="SUPFAM" id="SSF49344">
    <property type="entry name" value="CBD9-like"/>
    <property type="match status" value="1"/>
</dbReference>
<dbReference type="Pfam" id="PF10633">
    <property type="entry name" value="NPCBM_assoc"/>
    <property type="match status" value="1"/>
</dbReference>
<reference evidence="6 7" key="1">
    <citation type="submission" date="2018-10" db="EMBL/GenBank/DDBJ databases">
        <title>Sequencing the genomes of 1000 actinobacteria strains.</title>
        <authorList>
            <person name="Klenk H.-P."/>
        </authorList>
    </citation>
    <scope>NUCLEOTIDE SEQUENCE [LARGE SCALE GENOMIC DNA]</scope>
    <source>
        <strain evidence="6 7">DSM 44267</strain>
    </source>
</reference>
<gene>
    <name evidence="6" type="ORF">DFJ68_2516</name>
</gene>
<dbReference type="GO" id="GO:0030246">
    <property type="term" value="F:carbohydrate binding"/>
    <property type="evidence" value="ECO:0007669"/>
    <property type="project" value="InterPro"/>
</dbReference>
<name>A0A495XWV4_9MICO</name>
<dbReference type="Proteomes" id="UP000278440">
    <property type="component" value="Unassembled WGS sequence"/>
</dbReference>
<dbReference type="OrthoDB" id="3913894at2"/>
<comment type="caution">
    <text evidence="6">The sequence shown here is derived from an EMBL/GenBank/DDBJ whole genome shotgun (WGS) entry which is preliminary data.</text>
</comment>
<feature type="compositionally biased region" description="Polar residues" evidence="2">
    <location>
        <begin position="880"/>
        <end position="895"/>
    </location>
</feature>
<keyword evidence="7" id="KW-1185">Reference proteome</keyword>
<keyword evidence="3" id="KW-0732">Signal</keyword>
<dbReference type="GO" id="GO:0016137">
    <property type="term" value="P:glycoside metabolic process"/>
    <property type="evidence" value="ECO:0007669"/>
    <property type="project" value="UniProtKB-ARBA"/>
</dbReference>
<feature type="domain" description="Alpha-galactosidase NEW3" evidence="5">
    <location>
        <begin position="380"/>
        <end position="450"/>
    </location>
</feature>
<dbReference type="GO" id="GO:0004553">
    <property type="term" value="F:hydrolase activity, hydrolyzing O-glycosyl compounds"/>
    <property type="evidence" value="ECO:0007669"/>
    <property type="project" value="InterPro"/>
</dbReference>
<evidence type="ECO:0000256" key="3">
    <source>
        <dbReference type="SAM" id="SignalP"/>
    </source>
</evidence>
<dbReference type="Pfam" id="PF06452">
    <property type="entry name" value="CBM9_1"/>
    <property type="match status" value="1"/>
</dbReference>
<proteinExistence type="predicted"/>
<evidence type="ECO:0000256" key="2">
    <source>
        <dbReference type="SAM" id="MobiDB-lite"/>
    </source>
</evidence>
<protein>
    <submittedName>
        <fullName evidence="6">Alpha-galactosidase-like protein</fullName>
    </submittedName>
</protein>
<accession>A0A495XWV4</accession>
<evidence type="ECO:0000256" key="1">
    <source>
        <dbReference type="ARBA" id="ARBA00022833"/>
    </source>
</evidence>
<dbReference type="RefSeq" id="WP_121033685.1">
    <property type="nucleotide sequence ID" value="NZ_RBXT01000001.1"/>
</dbReference>
<dbReference type="SUPFAM" id="SSF102588">
    <property type="entry name" value="LmbE-like"/>
    <property type="match status" value="1"/>
</dbReference>
<dbReference type="InterPro" id="IPR010502">
    <property type="entry name" value="Carb-bd_dom_fam9"/>
</dbReference>